<protein>
    <submittedName>
        <fullName evidence="2">Uncharacterized protein</fullName>
    </submittedName>
</protein>
<gene>
    <name evidence="2" type="ORF">HZF10_14825</name>
</gene>
<keyword evidence="3" id="KW-1185">Reference proteome</keyword>
<dbReference type="EMBL" id="JACBJI010000007">
    <property type="protein sequence ID" value="NYA72201.1"/>
    <property type="molecule type" value="Genomic_DNA"/>
</dbReference>
<proteinExistence type="predicted"/>
<feature type="compositionally biased region" description="Basic and acidic residues" evidence="1">
    <location>
        <begin position="95"/>
        <end position="111"/>
    </location>
</feature>
<evidence type="ECO:0000256" key="1">
    <source>
        <dbReference type="SAM" id="MobiDB-lite"/>
    </source>
</evidence>
<comment type="caution">
    <text evidence="2">The sequence shown here is derived from an EMBL/GenBank/DDBJ whole genome shotgun (WGS) entry which is preliminary data.</text>
</comment>
<organism evidence="2 3">
    <name type="scientific">Flavobacterium agri</name>
    <dbReference type="NCBI Taxonomy" id="2743471"/>
    <lineage>
        <taxon>Bacteria</taxon>
        <taxon>Pseudomonadati</taxon>
        <taxon>Bacteroidota</taxon>
        <taxon>Flavobacteriia</taxon>
        <taxon>Flavobacteriales</taxon>
        <taxon>Flavobacteriaceae</taxon>
        <taxon>Flavobacterium</taxon>
    </lineage>
</organism>
<dbReference type="RefSeq" id="WP_176007008.1">
    <property type="nucleotide sequence ID" value="NZ_JABWMI010000018.1"/>
</dbReference>
<evidence type="ECO:0000313" key="3">
    <source>
        <dbReference type="Proteomes" id="UP000535020"/>
    </source>
</evidence>
<sequence length="124" mass="14792">METPNNWEGRENERLSRYDESNESNPRNYSLSDAENQYRSETRPADPEPHNDNERFDNSYGMGSDSSRSLLMRGNEMVFENDHEGQELDDAWDAAQRDERQETYEEERRRLETERKYGGFDTRV</sequence>
<feature type="compositionally biased region" description="Basic and acidic residues" evidence="1">
    <location>
        <begin position="8"/>
        <end position="20"/>
    </location>
</feature>
<reference evidence="2 3" key="1">
    <citation type="submission" date="2020-07" db="EMBL/GenBank/DDBJ databases">
        <authorList>
            <person name="Sun Q."/>
        </authorList>
    </citation>
    <scope>NUCLEOTIDE SEQUENCE [LARGE SCALE GENOMIC DNA]</scope>
    <source>
        <strain evidence="2 3">MAH-1</strain>
    </source>
</reference>
<evidence type="ECO:0000313" key="2">
    <source>
        <dbReference type="EMBL" id="NYA72201.1"/>
    </source>
</evidence>
<dbReference type="Proteomes" id="UP000535020">
    <property type="component" value="Unassembled WGS sequence"/>
</dbReference>
<dbReference type="AlphaFoldDB" id="A0A7Y8Y4C4"/>
<feature type="compositionally biased region" description="Basic and acidic residues" evidence="1">
    <location>
        <begin position="36"/>
        <end position="57"/>
    </location>
</feature>
<feature type="compositionally biased region" description="Polar residues" evidence="1">
    <location>
        <begin position="23"/>
        <end position="35"/>
    </location>
</feature>
<name>A0A7Y8Y4C4_9FLAO</name>
<feature type="region of interest" description="Disordered" evidence="1">
    <location>
        <begin position="1"/>
        <end position="111"/>
    </location>
</feature>
<accession>A0A7Y8Y4C4</accession>